<dbReference type="Pfam" id="PF03567">
    <property type="entry name" value="Sulfotransfer_2"/>
    <property type="match status" value="1"/>
</dbReference>
<dbReference type="PANTHER" id="PTHR22900:SF5">
    <property type="entry name" value="PROTEIN CBG14245"/>
    <property type="match status" value="1"/>
</dbReference>
<dbReference type="AlphaFoldDB" id="A0AA36FTJ7"/>
<evidence type="ECO:0000256" key="1">
    <source>
        <dbReference type="SAM" id="SignalP"/>
    </source>
</evidence>
<protein>
    <recommendedName>
        <fullName evidence="4">Sulfotransferase</fullName>
    </recommendedName>
</protein>
<dbReference type="GO" id="GO:1902884">
    <property type="term" value="P:positive regulation of response to oxidative stress"/>
    <property type="evidence" value="ECO:0007669"/>
    <property type="project" value="InterPro"/>
</dbReference>
<dbReference type="EMBL" id="CATQJA010001300">
    <property type="protein sequence ID" value="CAJ0566710.1"/>
    <property type="molecule type" value="Genomic_DNA"/>
</dbReference>
<dbReference type="InterPro" id="IPR007669">
    <property type="entry name" value="Chst-1-like"/>
</dbReference>
<dbReference type="InterPro" id="IPR005331">
    <property type="entry name" value="Sulfotransferase"/>
</dbReference>
<accession>A0AA36FTJ7</accession>
<organism evidence="2 3">
    <name type="scientific">Mesorhabditis spiculigera</name>
    <dbReference type="NCBI Taxonomy" id="96644"/>
    <lineage>
        <taxon>Eukaryota</taxon>
        <taxon>Metazoa</taxon>
        <taxon>Ecdysozoa</taxon>
        <taxon>Nematoda</taxon>
        <taxon>Chromadorea</taxon>
        <taxon>Rhabditida</taxon>
        <taxon>Rhabditina</taxon>
        <taxon>Rhabditomorpha</taxon>
        <taxon>Rhabditoidea</taxon>
        <taxon>Rhabditidae</taxon>
        <taxon>Mesorhabditinae</taxon>
        <taxon>Mesorhabditis</taxon>
    </lineage>
</organism>
<evidence type="ECO:0000313" key="3">
    <source>
        <dbReference type="Proteomes" id="UP001177023"/>
    </source>
</evidence>
<name>A0AA36FTJ7_9BILA</name>
<evidence type="ECO:0000313" key="2">
    <source>
        <dbReference type="EMBL" id="CAJ0566710.1"/>
    </source>
</evidence>
<reference evidence="2" key="1">
    <citation type="submission" date="2023-06" db="EMBL/GenBank/DDBJ databases">
        <authorList>
            <person name="Delattre M."/>
        </authorList>
    </citation>
    <scope>NUCLEOTIDE SEQUENCE</scope>
    <source>
        <strain evidence="2">AF72</strain>
    </source>
</reference>
<proteinExistence type="predicted"/>
<keyword evidence="3" id="KW-1185">Reference proteome</keyword>
<feature type="chain" id="PRO_5041333159" description="Sulfotransferase" evidence="1">
    <location>
        <begin position="24"/>
        <end position="291"/>
    </location>
</feature>
<dbReference type="GO" id="GO:0047756">
    <property type="term" value="F:chondroitin 4-sulfotransferase activity"/>
    <property type="evidence" value="ECO:0007669"/>
    <property type="project" value="InterPro"/>
</dbReference>
<keyword evidence="1" id="KW-0732">Signal</keyword>
<feature type="signal peptide" evidence="1">
    <location>
        <begin position="1"/>
        <end position="23"/>
    </location>
</feature>
<dbReference type="PANTHER" id="PTHR22900">
    <property type="entry name" value="PROTEIN CBG14245-RELATED"/>
    <property type="match status" value="1"/>
</dbReference>
<feature type="non-terminal residue" evidence="2">
    <location>
        <position position="1"/>
    </location>
</feature>
<dbReference type="Proteomes" id="UP001177023">
    <property type="component" value="Unassembled WGS sequence"/>
</dbReference>
<sequence length="291" mass="33395">MHCRIFAVVWSLVFYLLLQIVTAEHCFTARKPKTLRLRNAATARGWDHNARVRQINDGQFGIKTCSVPKVMSSMVSHVMCDLFHAYHGSNGDAGTSRSGDSNCRKHPDVTRMVKRRRGVWKPAKKTVHFAVAREPIDRFVSGYMHICAGPESCDGLNIHNFTKAIYKAFDQTPPRWQNPQQSFRILHHFAPQTWYCAPEKVRFKYSPKSGKMASEFRKIMDEARVPRQHQKKILRRIRDQPINTSNSTEAQRRALRAEIFGHCETLQKIIARPIAASDKRPSTIKGQRQGS</sequence>
<evidence type="ECO:0008006" key="4">
    <source>
        <dbReference type="Google" id="ProtNLM"/>
    </source>
</evidence>
<gene>
    <name evidence="2" type="ORF">MSPICULIGERA_LOCUS5299</name>
</gene>
<comment type="caution">
    <text evidence="2">The sequence shown here is derived from an EMBL/GenBank/DDBJ whole genome shotgun (WGS) entry which is preliminary data.</text>
</comment>
<dbReference type="GO" id="GO:0016020">
    <property type="term" value="C:membrane"/>
    <property type="evidence" value="ECO:0007669"/>
    <property type="project" value="InterPro"/>
</dbReference>
<dbReference type="GO" id="GO:0050650">
    <property type="term" value="P:chondroitin sulfate proteoglycan biosynthetic process"/>
    <property type="evidence" value="ECO:0007669"/>
    <property type="project" value="InterPro"/>
</dbReference>